<dbReference type="GeneID" id="36548313"/>
<dbReference type="VEuPathDB" id="FungiDB:P168DRAFT_324141"/>
<dbReference type="PANTHER" id="PTHR42973">
    <property type="entry name" value="BINDING OXIDOREDUCTASE, PUTATIVE (AFU_ORTHOLOGUE AFUA_1G17690)-RELATED"/>
    <property type="match status" value="1"/>
</dbReference>
<evidence type="ECO:0000256" key="1">
    <source>
        <dbReference type="ARBA" id="ARBA00005466"/>
    </source>
</evidence>
<dbReference type="EMBL" id="MSFM01000001">
    <property type="protein sequence ID" value="PKY09117.1"/>
    <property type="molecule type" value="Genomic_DNA"/>
</dbReference>
<evidence type="ECO:0000256" key="4">
    <source>
        <dbReference type="ARBA" id="ARBA00023002"/>
    </source>
</evidence>
<gene>
    <name evidence="5" type="ORF">P168DRAFT_324141</name>
</gene>
<protein>
    <submittedName>
        <fullName evidence="5">FAD-binding domain-containing protein</fullName>
    </submittedName>
</protein>
<dbReference type="OrthoDB" id="2151789at2759"/>
<evidence type="ECO:0000313" key="5">
    <source>
        <dbReference type="EMBL" id="PKY09117.1"/>
    </source>
</evidence>
<dbReference type="GO" id="GO:0050660">
    <property type="term" value="F:flavin adenine dinucleotide binding"/>
    <property type="evidence" value="ECO:0007669"/>
    <property type="project" value="InterPro"/>
</dbReference>
<evidence type="ECO:0000313" key="6">
    <source>
        <dbReference type="Proteomes" id="UP000234254"/>
    </source>
</evidence>
<organism evidence="5 6">
    <name type="scientific">Aspergillus campestris (strain IBT 28561)</name>
    <dbReference type="NCBI Taxonomy" id="1392248"/>
    <lineage>
        <taxon>Eukaryota</taxon>
        <taxon>Fungi</taxon>
        <taxon>Dikarya</taxon>
        <taxon>Ascomycota</taxon>
        <taxon>Pezizomycotina</taxon>
        <taxon>Eurotiomycetes</taxon>
        <taxon>Eurotiomycetidae</taxon>
        <taxon>Eurotiales</taxon>
        <taxon>Aspergillaceae</taxon>
        <taxon>Aspergillus</taxon>
        <taxon>Aspergillus subgen. Circumdati</taxon>
    </lineage>
</organism>
<dbReference type="InterPro" id="IPR050416">
    <property type="entry name" value="FAD-linked_Oxidoreductase"/>
</dbReference>
<keyword evidence="4" id="KW-0560">Oxidoreductase</keyword>
<dbReference type="InterPro" id="IPR036318">
    <property type="entry name" value="FAD-bd_PCMH-like_sf"/>
</dbReference>
<dbReference type="Gene3D" id="3.30.465.10">
    <property type="match status" value="1"/>
</dbReference>
<accession>A0A2I1DGW8</accession>
<reference evidence="5" key="1">
    <citation type="submission" date="2016-12" db="EMBL/GenBank/DDBJ databases">
        <title>The genomes of Aspergillus section Nigri reveals drivers in fungal speciation.</title>
        <authorList>
            <consortium name="DOE Joint Genome Institute"/>
            <person name="Vesth T.C."/>
            <person name="Nybo J."/>
            <person name="Theobald S."/>
            <person name="Brandl J."/>
            <person name="Frisvad J.C."/>
            <person name="Nielsen K.F."/>
            <person name="Lyhne E.K."/>
            <person name="Kogle M.E."/>
            <person name="Kuo A."/>
            <person name="Riley R."/>
            <person name="Clum A."/>
            <person name="Nolan M."/>
            <person name="Lipzen A."/>
            <person name="Salamov A."/>
            <person name="Henrissat B."/>
            <person name="Wiebenga A."/>
            <person name="De vries R.P."/>
            <person name="Grigoriev I.V."/>
            <person name="Mortensen U.H."/>
            <person name="Andersen M.R."/>
            <person name="Baker S.E."/>
        </authorList>
    </citation>
    <scope>NUCLEOTIDE SEQUENCE</scope>
    <source>
        <strain evidence="5">IBT 28561</strain>
    </source>
</reference>
<dbReference type="PANTHER" id="PTHR42973:SF53">
    <property type="entry name" value="FAD-BINDING PCMH-TYPE DOMAIN-CONTAINING PROTEIN-RELATED"/>
    <property type="match status" value="1"/>
</dbReference>
<dbReference type="Proteomes" id="UP000234254">
    <property type="component" value="Unassembled WGS sequence"/>
</dbReference>
<sequence length="186" mass="20594">MPAVEIRDGNADVYAGLDPHNLSTIIGRYDTIGLGLALGAGISFFLDSEGLTIDNVLNYHVVLANGSIVDANATSNPDLFWALKGGNNSFGVVTHFDLRVLHTPGDVYGGIILYPESSLDILPAQEQRILSVYADVQPYKDILEHHRRFLQRFHVGAWLMLPCRMLTYSGWNQDAIAIWREERGIA</sequence>
<dbReference type="InterPro" id="IPR016169">
    <property type="entry name" value="FAD-bd_PCMH_sub2"/>
</dbReference>
<evidence type="ECO:0000256" key="3">
    <source>
        <dbReference type="ARBA" id="ARBA00022827"/>
    </source>
</evidence>
<dbReference type="GO" id="GO:0016491">
    <property type="term" value="F:oxidoreductase activity"/>
    <property type="evidence" value="ECO:0007669"/>
    <property type="project" value="UniProtKB-KW"/>
</dbReference>
<keyword evidence="2" id="KW-0285">Flavoprotein</keyword>
<comment type="caution">
    <text evidence="5">The sequence shown here is derived from an EMBL/GenBank/DDBJ whole genome shotgun (WGS) entry which is preliminary data.</text>
</comment>
<evidence type="ECO:0000256" key="2">
    <source>
        <dbReference type="ARBA" id="ARBA00022630"/>
    </source>
</evidence>
<comment type="similarity">
    <text evidence="1">Belongs to the oxygen-dependent FAD-linked oxidoreductase family.</text>
</comment>
<dbReference type="SUPFAM" id="SSF56176">
    <property type="entry name" value="FAD-binding/transporter-associated domain-like"/>
    <property type="match status" value="1"/>
</dbReference>
<name>A0A2I1DGW8_ASPC2</name>
<dbReference type="AlphaFoldDB" id="A0A2I1DGW8"/>
<proteinExistence type="inferred from homology"/>
<dbReference type="RefSeq" id="XP_024697711.1">
    <property type="nucleotide sequence ID" value="XM_024840789.1"/>
</dbReference>
<keyword evidence="6" id="KW-1185">Reference proteome</keyword>
<keyword evidence="3" id="KW-0274">FAD</keyword>